<gene>
    <name evidence="6" type="ORF">BDA96_08G153300</name>
</gene>
<sequence length="678" mass="77096">MCRYFIIVDDIWNTQAWEFIKSALPENNLNSRVITTTRISNVAASCCTGLAGYVHNIQPLSDLQSQQLFFKRVFGDISACPPHLEEVSHRILEKCHGLPLAIISIASLLAGKSNKDQWEQVYNSINSAFSHQGMRDILLLSYYDLPYNLKTCLLYLSMYPEDYRIKRKELTWRWIAEGFITEVRGQTMEQIAESYFNELVNRSLIQPIDIWYDGKAGACRVHDMVLELIVSLSAEENFACIVEGQSYSGSGHKIRRLSVQSEHVGDEVMQKIMDKWSQVRSISFYGCQEQGICHLHELHHLRVLVLGDVNNLGYQHKYIDSIKKHIKYVGSFFQLKFLTISSSCVTELPEDIGNLQYLQTLNIDGTSVRKLPPSIGHLQKLVHLLVGSCVELPDEIGDLQALQELSQARIFSIKLVEALRRLTKLKRLHMDVPSREKLGCDIRRYQEALMSSVAVIGKNGLQSIQINDFSCLLTEELMDILCSSAPCLRNLDIYGKGIAHVPKQIACLVNVTYLMLGVLRIKQQDLCIIGGIPALLFCELQILHAPGERLTISSQLFQCLKEFRYCNCFYGGGLEMLFSQGAMPELRRLYFEFRVQETESKMGFEFSFEHLESLEEITVIIKPEDATRSRVEAAEAALRNAVSIHPGHPTLELHGGSEEYDELQAWLRRTQEAEAAYL</sequence>
<protein>
    <recommendedName>
        <fullName evidence="8">NB-ARC domain-containing protein</fullName>
    </recommendedName>
</protein>
<dbReference type="InterPro" id="IPR042197">
    <property type="entry name" value="Apaf_helical"/>
</dbReference>
<keyword evidence="1" id="KW-0677">Repeat</keyword>
<dbReference type="Gene3D" id="3.40.50.300">
    <property type="entry name" value="P-loop containing nucleotide triphosphate hydrolases"/>
    <property type="match status" value="1"/>
</dbReference>
<dbReference type="Pfam" id="PF23559">
    <property type="entry name" value="WHD_DRP"/>
    <property type="match status" value="1"/>
</dbReference>
<evidence type="ECO:0000313" key="6">
    <source>
        <dbReference type="EMBL" id="KAG0521356.1"/>
    </source>
</evidence>
<dbReference type="GO" id="GO:0042742">
    <property type="term" value="P:defense response to bacterium"/>
    <property type="evidence" value="ECO:0007669"/>
    <property type="project" value="UniProtKB-ARBA"/>
</dbReference>
<dbReference type="InterPro" id="IPR036388">
    <property type="entry name" value="WH-like_DNA-bd_sf"/>
</dbReference>
<accession>A0A921QGW7</accession>
<dbReference type="FunFam" id="1.10.10.10:FF:000322">
    <property type="entry name" value="Probable disease resistance protein At1g63360"/>
    <property type="match status" value="1"/>
</dbReference>
<dbReference type="InterPro" id="IPR055414">
    <property type="entry name" value="LRR_R13L4/SHOC2-like"/>
</dbReference>
<evidence type="ECO:0008006" key="8">
    <source>
        <dbReference type="Google" id="ProtNLM"/>
    </source>
</evidence>
<dbReference type="Pfam" id="PF00931">
    <property type="entry name" value="NB-ARC"/>
    <property type="match status" value="1"/>
</dbReference>
<dbReference type="GO" id="GO:0002758">
    <property type="term" value="P:innate immune response-activating signaling pathway"/>
    <property type="evidence" value="ECO:0007669"/>
    <property type="project" value="UniProtKB-ARBA"/>
</dbReference>
<dbReference type="AlphaFoldDB" id="A0A921QGW7"/>
<dbReference type="SUPFAM" id="SSF52540">
    <property type="entry name" value="P-loop containing nucleoside triphosphate hydrolases"/>
    <property type="match status" value="1"/>
</dbReference>
<feature type="domain" description="Disease resistance protein winged helix" evidence="4">
    <location>
        <begin position="158"/>
        <end position="229"/>
    </location>
</feature>
<dbReference type="PANTHER" id="PTHR23155">
    <property type="entry name" value="DISEASE RESISTANCE PROTEIN RP"/>
    <property type="match status" value="1"/>
</dbReference>
<dbReference type="InterPro" id="IPR027417">
    <property type="entry name" value="P-loop_NTPase"/>
</dbReference>
<dbReference type="PANTHER" id="PTHR23155:SF1116">
    <property type="entry name" value="OS12G0273300 PROTEIN"/>
    <property type="match status" value="1"/>
</dbReference>
<evidence type="ECO:0000259" key="3">
    <source>
        <dbReference type="Pfam" id="PF00931"/>
    </source>
</evidence>
<keyword evidence="2" id="KW-0611">Plant defense</keyword>
<evidence type="ECO:0000259" key="4">
    <source>
        <dbReference type="Pfam" id="PF23559"/>
    </source>
</evidence>
<proteinExistence type="predicted"/>
<comment type="caution">
    <text evidence="6">The sequence shown here is derived from an EMBL/GenBank/DDBJ whole genome shotgun (WGS) entry which is preliminary data.</text>
</comment>
<evidence type="ECO:0000256" key="1">
    <source>
        <dbReference type="ARBA" id="ARBA00022737"/>
    </source>
</evidence>
<dbReference type="Gene3D" id="1.10.8.430">
    <property type="entry name" value="Helical domain of apoptotic protease-activating factors"/>
    <property type="match status" value="1"/>
</dbReference>
<dbReference type="GO" id="GO:0043531">
    <property type="term" value="F:ADP binding"/>
    <property type="evidence" value="ECO:0007669"/>
    <property type="project" value="InterPro"/>
</dbReference>
<feature type="domain" description="Disease resistance R13L4/SHOC-2-like LRR" evidence="5">
    <location>
        <begin position="278"/>
        <end position="651"/>
    </location>
</feature>
<evidence type="ECO:0000313" key="7">
    <source>
        <dbReference type="Proteomes" id="UP000807115"/>
    </source>
</evidence>
<feature type="domain" description="NB-ARC" evidence="3">
    <location>
        <begin position="3"/>
        <end position="74"/>
    </location>
</feature>
<dbReference type="GO" id="GO:0009626">
    <property type="term" value="P:plant-type hypersensitive response"/>
    <property type="evidence" value="ECO:0007669"/>
    <property type="project" value="UniProtKB-ARBA"/>
</dbReference>
<dbReference type="InterPro" id="IPR032675">
    <property type="entry name" value="LRR_dom_sf"/>
</dbReference>
<organism evidence="6 7">
    <name type="scientific">Sorghum bicolor</name>
    <name type="common">Sorghum</name>
    <name type="synonym">Sorghum vulgare</name>
    <dbReference type="NCBI Taxonomy" id="4558"/>
    <lineage>
        <taxon>Eukaryota</taxon>
        <taxon>Viridiplantae</taxon>
        <taxon>Streptophyta</taxon>
        <taxon>Embryophyta</taxon>
        <taxon>Tracheophyta</taxon>
        <taxon>Spermatophyta</taxon>
        <taxon>Magnoliopsida</taxon>
        <taxon>Liliopsida</taxon>
        <taxon>Poales</taxon>
        <taxon>Poaceae</taxon>
        <taxon>PACMAD clade</taxon>
        <taxon>Panicoideae</taxon>
        <taxon>Andropogonodae</taxon>
        <taxon>Andropogoneae</taxon>
        <taxon>Sorghinae</taxon>
        <taxon>Sorghum</taxon>
    </lineage>
</organism>
<dbReference type="InterPro" id="IPR058922">
    <property type="entry name" value="WHD_DRP"/>
</dbReference>
<dbReference type="Gene3D" id="1.10.10.10">
    <property type="entry name" value="Winged helix-like DNA-binding domain superfamily/Winged helix DNA-binding domain"/>
    <property type="match status" value="1"/>
</dbReference>
<dbReference type="Gene3D" id="3.80.10.10">
    <property type="entry name" value="Ribonuclease Inhibitor"/>
    <property type="match status" value="1"/>
</dbReference>
<reference evidence="6" key="2">
    <citation type="submission" date="2020-10" db="EMBL/GenBank/DDBJ databases">
        <authorList>
            <person name="Cooper E.A."/>
            <person name="Brenton Z.W."/>
            <person name="Flinn B.S."/>
            <person name="Jenkins J."/>
            <person name="Shu S."/>
            <person name="Flowers D."/>
            <person name="Luo F."/>
            <person name="Wang Y."/>
            <person name="Xia P."/>
            <person name="Barry K."/>
            <person name="Daum C."/>
            <person name="Lipzen A."/>
            <person name="Yoshinaga Y."/>
            <person name="Schmutz J."/>
            <person name="Saski C."/>
            <person name="Vermerris W."/>
            <person name="Kresovich S."/>
        </authorList>
    </citation>
    <scope>NUCLEOTIDE SEQUENCE</scope>
</reference>
<dbReference type="InterPro" id="IPR002182">
    <property type="entry name" value="NB-ARC"/>
</dbReference>
<evidence type="ECO:0000256" key="2">
    <source>
        <dbReference type="ARBA" id="ARBA00022821"/>
    </source>
</evidence>
<dbReference type="EMBL" id="CM027687">
    <property type="protein sequence ID" value="KAG0521356.1"/>
    <property type="molecule type" value="Genomic_DNA"/>
</dbReference>
<dbReference type="SUPFAM" id="SSF52058">
    <property type="entry name" value="L domain-like"/>
    <property type="match status" value="1"/>
</dbReference>
<dbReference type="Proteomes" id="UP000807115">
    <property type="component" value="Chromosome 8"/>
</dbReference>
<evidence type="ECO:0000259" key="5">
    <source>
        <dbReference type="Pfam" id="PF23598"/>
    </source>
</evidence>
<reference evidence="6" key="1">
    <citation type="journal article" date="2019" name="BMC Genomics">
        <title>A new reference genome for Sorghum bicolor reveals high levels of sequence similarity between sweet and grain genotypes: implications for the genetics of sugar metabolism.</title>
        <authorList>
            <person name="Cooper E.A."/>
            <person name="Brenton Z.W."/>
            <person name="Flinn B.S."/>
            <person name="Jenkins J."/>
            <person name="Shu S."/>
            <person name="Flowers D."/>
            <person name="Luo F."/>
            <person name="Wang Y."/>
            <person name="Xia P."/>
            <person name="Barry K."/>
            <person name="Daum C."/>
            <person name="Lipzen A."/>
            <person name="Yoshinaga Y."/>
            <person name="Schmutz J."/>
            <person name="Saski C."/>
            <person name="Vermerris W."/>
            <person name="Kresovich S."/>
        </authorList>
    </citation>
    <scope>NUCLEOTIDE SEQUENCE</scope>
</reference>
<dbReference type="Pfam" id="PF23598">
    <property type="entry name" value="LRR_14"/>
    <property type="match status" value="1"/>
</dbReference>
<name>A0A921QGW7_SORBI</name>
<dbReference type="InterPro" id="IPR044974">
    <property type="entry name" value="Disease_R_plants"/>
</dbReference>